<dbReference type="InterPro" id="IPR025405">
    <property type="entry name" value="DUF4131"/>
</dbReference>
<evidence type="ECO:0000256" key="9">
    <source>
        <dbReference type="SAM" id="MobiDB-lite"/>
    </source>
</evidence>
<keyword evidence="2" id="KW-1003">Cell membrane</keyword>
<dbReference type="SMART" id="SM00849">
    <property type="entry name" value="Lactamase_B"/>
    <property type="match status" value="1"/>
</dbReference>
<reference evidence="12" key="1">
    <citation type="submission" date="2020-06" db="EMBL/GenBank/DDBJ databases">
        <title>Paenibacillus sp. nov., isolated from soil.</title>
        <authorList>
            <person name="Seo Y.L."/>
        </authorList>
    </citation>
    <scope>NUCLEOTIDE SEQUENCE [LARGE SCALE GENOMIC DNA]</scope>
    <source>
        <strain evidence="12">JW14</strain>
    </source>
</reference>
<dbReference type="InterPro" id="IPR052159">
    <property type="entry name" value="Competence_DNA_uptake"/>
</dbReference>
<feature type="transmembrane region" description="Helical" evidence="10">
    <location>
        <begin position="367"/>
        <end position="386"/>
    </location>
</feature>
<feature type="transmembrane region" description="Helical" evidence="10">
    <location>
        <begin position="393"/>
        <end position="415"/>
    </location>
</feature>
<comment type="catalytic activity">
    <reaction evidence="6">
        <text>3',5'-cyclic CMP + H2O = CMP + H(+)</text>
        <dbReference type="Rhea" id="RHEA:72675"/>
        <dbReference type="ChEBI" id="CHEBI:15377"/>
        <dbReference type="ChEBI" id="CHEBI:15378"/>
        <dbReference type="ChEBI" id="CHEBI:58003"/>
        <dbReference type="ChEBI" id="CHEBI:60377"/>
    </reaction>
    <physiologicalReaction direction="left-to-right" evidence="6">
        <dbReference type="Rhea" id="RHEA:72676"/>
    </physiologicalReaction>
</comment>
<evidence type="ECO:0000256" key="6">
    <source>
        <dbReference type="ARBA" id="ARBA00034221"/>
    </source>
</evidence>
<dbReference type="GO" id="GO:0005886">
    <property type="term" value="C:plasma membrane"/>
    <property type="evidence" value="ECO:0007669"/>
    <property type="project" value="UniProtKB-SubCell"/>
</dbReference>
<evidence type="ECO:0000256" key="8">
    <source>
        <dbReference type="ARBA" id="ARBA00048505"/>
    </source>
</evidence>
<comment type="caution">
    <text evidence="12">The sequence shown here is derived from an EMBL/GenBank/DDBJ whole genome shotgun (WGS) entry which is preliminary data.</text>
</comment>
<dbReference type="CDD" id="cd07731">
    <property type="entry name" value="ComA-like_MBL-fold"/>
    <property type="match status" value="1"/>
</dbReference>
<evidence type="ECO:0000256" key="5">
    <source>
        <dbReference type="ARBA" id="ARBA00023136"/>
    </source>
</evidence>
<dbReference type="InterPro" id="IPR004477">
    <property type="entry name" value="ComEC_N"/>
</dbReference>
<comment type="catalytic activity">
    <reaction evidence="8">
        <text>3',5'-cyclic UMP + H2O = UMP + H(+)</text>
        <dbReference type="Rhea" id="RHEA:70575"/>
        <dbReference type="ChEBI" id="CHEBI:15377"/>
        <dbReference type="ChEBI" id="CHEBI:15378"/>
        <dbReference type="ChEBI" id="CHEBI:57865"/>
        <dbReference type="ChEBI" id="CHEBI:184387"/>
    </reaction>
    <physiologicalReaction direction="left-to-right" evidence="8">
        <dbReference type="Rhea" id="RHEA:70576"/>
    </physiologicalReaction>
</comment>
<feature type="transmembrane region" description="Helical" evidence="10">
    <location>
        <begin position="427"/>
        <end position="452"/>
    </location>
</feature>
<dbReference type="SUPFAM" id="SSF56281">
    <property type="entry name" value="Metallo-hydrolase/oxidoreductase"/>
    <property type="match status" value="1"/>
</dbReference>
<evidence type="ECO:0000259" key="11">
    <source>
        <dbReference type="SMART" id="SM00849"/>
    </source>
</evidence>
<dbReference type="Pfam" id="PF03772">
    <property type="entry name" value="Competence"/>
    <property type="match status" value="1"/>
</dbReference>
<dbReference type="InterPro" id="IPR001279">
    <property type="entry name" value="Metallo-B-lactamas"/>
</dbReference>
<evidence type="ECO:0000256" key="7">
    <source>
        <dbReference type="ARBA" id="ARBA00034301"/>
    </source>
</evidence>
<comment type="subcellular location">
    <subcellularLocation>
        <location evidence="1">Cell membrane</location>
        <topology evidence="1">Multi-pass membrane protein</topology>
    </subcellularLocation>
</comment>
<name>A0A850EMH4_9BACL</name>
<feature type="transmembrane region" description="Helical" evidence="10">
    <location>
        <begin position="558"/>
        <end position="578"/>
    </location>
</feature>
<evidence type="ECO:0000256" key="2">
    <source>
        <dbReference type="ARBA" id="ARBA00022475"/>
    </source>
</evidence>
<keyword evidence="5 10" id="KW-0472">Membrane</keyword>
<dbReference type="InterPro" id="IPR035681">
    <property type="entry name" value="ComA-like_MBL"/>
</dbReference>
<organism evidence="12 13">
    <name type="scientific">Paenibacillus agri</name>
    <dbReference type="NCBI Taxonomy" id="2744309"/>
    <lineage>
        <taxon>Bacteria</taxon>
        <taxon>Bacillati</taxon>
        <taxon>Bacillota</taxon>
        <taxon>Bacilli</taxon>
        <taxon>Bacillales</taxon>
        <taxon>Paenibacillaceae</taxon>
        <taxon>Paenibacillus</taxon>
    </lineage>
</organism>
<evidence type="ECO:0000256" key="10">
    <source>
        <dbReference type="SAM" id="Phobius"/>
    </source>
</evidence>
<evidence type="ECO:0000256" key="1">
    <source>
        <dbReference type="ARBA" id="ARBA00004651"/>
    </source>
</evidence>
<dbReference type="EMBL" id="JABWCS010000214">
    <property type="protein sequence ID" value="NUU62298.1"/>
    <property type="molecule type" value="Genomic_DNA"/>
</dbReference>
<keyword evidence="13" id="KW-1185">Reference proteome</keyword>
<feature type="transmembrane region" description="Helical" evidence="10">
    <location>
        <begin position="32"/>
        <end position="48"/>
    </location>
</feature>
<feature type="transmembrane region" description="Helical" evidence="10">
    <location>
        <begin position="464"/>
        <end position="485"/>
    </location>
</feature>
<sequence>MYSGNRLLLAGAGLLLLLAALAYMGRLSLKYVTVLAAALILSGGYWEWNEVHHVSRLPEALQLQPTETREIEVQAEGVLVSTVDRDGDRADFIMKVSEITRSGEVAGQEGGGANSGQVPSGSQRSEKSGSTGSGEQLAVQVKLQAESEIEIATAWKRGDLVKLTGVLEQPQEARNFGGFDYRAYLQTRDIYWLLKVTGAETVETAPPASWSLSTILRWNDGVRAALGAELDRLFQKLHAGYMKGLIIGMQDDLDPETFRQFSQLGLTHILAISGMHVAVYVGAILFILKRCRLTRETMLTITFMLVPVYVLLSGAGPSVIRAGLMSMIALAAARAGILKDGLNILCASALVMLIWNPYLLVNVSFQLSFLVTAGLMIYVPLADVLLRRLPQWLRGAVSVTLVAQLISFPLTIFYFNQFSLMSFVANLVLVPLITLVVLPLGAFALILGRLWGDAARLLATVTELLNNITFGLVEWINGFLGGVLIWRSPSLAWICIYYALLFGLLYFAKLRIEARDRAKQYTEDETRPLTELMESERARSVGSIRELSTMYTGWRSPALRWSGVMLFTMFAGFSLLLYQGYRPEQLPGGGSISYLDIGQGDSSLITTPGGSHILVDGGGTVSFGKKEEWRIRRNPFEVGAKVLVPLLKKRGIHRLDAIILTHADQDHAGGLQAVLENIPVSAFLFNGTMAEQDSYKKLMRTALEAGVRLYAVHQGMELAPDKDTRLFFLWPPPLEGEEGHLPETDNQNHASVVFRLNMNERNFLFTGDMDMAAEEEIVAQGGELGLHTGPQIDVLKAAHHGSKTSTGEDWLQFWRPAATVISAGVNNMYGHPAPVVMERLADSGTAVYRTDRQGEIQMKVTRDEIKVRHKLDGKAGE</sequence>
<dbReference type="AlphaFoldDB" id="A0A850EMH4"/>
<keyword evidence="3 10" id="KW-0812">Transmembrane</keyword>
<feature type="compositionally biased region" description="Polar residues" evidence="9">
    <location>
        <begin position="115"/>
        <end position="134"/>
    </location>
</feature>
<evidence type="ECO:0000313" key="12">
    <source>
        <dbReference type="EMBL" id="NUU62298.1"/>
    </source>
</evidence>
<gene>
    <name evidence="12" type="ORF">HPT30_18285</name>
</gene>
<dbReference type="PANTHER" id="PTHR30619:SF1">
    <property type="entry name" value="RECOMBINATION PROTEIN 2"/>
    <property type="match status" value="1"/>
</dbReference>
<feature type="domain" description="Metallo-beta-lactamase" evidence="11">
    <location>
        <begin position="599"/>
        <end position="825"/>
    </location>
</feature>
<accession>A0A850EMH4</accession>
<protein>
    <submittedName>
        <fullName evidence="12">ComEC/Rec2 family competence protein</fullName>
    </submittedName>
</protein>
<dbReference type="Pfam" id="PF13567">
    <property type="entry name" value="DUF4131"/>
    <property type="match status" value="1"/>
</dbReference>
<feature type="transmembrane region" description="Helical" evidence="10">
    <location>
        <begin position="308"/>
        <end position="330"/>
    </location>
</feature>
<comment type="function">
    <text evidence="7">Counteracts the endogenous Pycsar antiviral defense system. Phosphodiesterase that enables metal-dependent hydrolysis of host cyclic nucleotide Pycsar defense signals such as cCMP and cUMP.</text>
</comment>
<dbReference type="InterPro" id="IPR036866">
    <property type="entry name" value="RibonucZ/Hydroxyglut_hydro"/>
</dbReference>
<dbReference type="Pfam" id="PF00753">
    <property type="entry name" value="Lactamase_B"/>
    <property type="match status" value="1"/>
</dbReference>
<evidence type="ECO:0000313" key="13">
    <source>
        <dbReference type="Proteomes" id="UP000564806"/>
    </source>
</evidence>
<dbReference type="NCBIfam" id="TIGR00360">
    <property type="entry name" value="ComEC_N-term"/>
    <property type="match status" value="1"/>
</dbReference>
<dbReference type="Proteomes" id="UP000564806">
    <property type="component" value="Unassembled WGS sequence"/>
</dbReference>
<feature type="region of interest" description="Disordered" evidence="9">
    <location>
        <begin position="104"/>
        <end position="135"/>
    </location>
</feature>
<evidence type="ECO:0000256" key="4">
    <source>
        <dbReference type="ARBA" id="ARBA00022989"/>
    </source>
</evidence>
<dbReference type="PANTHER" id="PTHR30619">
    <property type="entry name" value="DNA INTERNALIZATION/COMPETENCE PROTEIN COMEC/REC2"/>
    <property type="match status" value="1"/>
</dbReference>
<evidence type="ECO:0000256" key="3">
    <source>
        <dbReference type="ARBA" id="ARBA00022692"/>
    </source>
</evidence>
<feature type="transmembrane region" description="Helical" evidence="10">
    <location>
        <begin position="342"/>
        <end position="361"/>
    </location>
</feature>
<feature type="transmembrane region" description="Helical" evidence="10">
    <location>
        <begin position="491"/>
        <end position="508"/>
    </location>
</feature>
<proteinExistence type="predicted"/>
<feature type="transmembrane region" description="Helical" evidence="10">
    <location>
        <begin position="269"/>
        <end position="288"/>
    </location>
</feature>
<dbReference type="Gene3D" id="3.60.15.10">
    <property type="entry name" value="Ribonuclease Z/Hydroxyacylglutathione hydrolase-like"/>
    <property type="match status" value="1"/>
</dbReference>
<keyword evidence="4 10" id="KW-1133">Transmembrane helix</keyword>